<gene>
    <name evidence="6" type="ordered locus">PCC7424_5568</name>
</gene>
<evidence type="ECO:0000256" key="4">
    <source>
        <dbReference type="SAM" id="MobiDB-lite"/>
    </source>
</evidence>
<dbReference type="SUPFAM" id="SSF46689">
    <property type="entry name" value="Homeodomain-like"/>
    <property type="match status" value="1"/>
</dbReference>
<dbReference type="SUPFAM" id="SSF56349">
    <property type="entry name" value="DNA breaking-rejoining enzymes"/>
    <property type="match status" value="1"/>
</dbReference>
<evidence type="ECO:0000313" key="7">
    <source>
        <dbReference type="Proteomes" id="UP000002384"/>
    </source>
</evidence>
<dbReference type="HOGENOM" id="CLU_656742_0_0_3"/>
<dbReference type="InterPro" id="IPR013762">
    <property type="entry name" value="Integrase-like_cat_sf"/>
</dbReference>
<dbReference type="Gene3D" id="1.10.357.10">
    <property type="entry name" value="Tetracycline Repressor, domain 2"/>
    <property type="match status" value="1"/>
</dbReference>
<dbReference type="InterPro" id="IPR050109">
    <property type="entry name" value="HTH-type_TetR-like_transc_reg"/>
</dbReference>
<dbReference type="GO" id="GO:0006310">
    <property type="term" value="P:DNA recombination"/>
    <property type="evidence" value="ECO:0007669"/>
    <property type="project" value="UniProtKB-KW"/>
</dbReference>
<dbReference type="PANTHER" id="PTHR30055:SF226">
    <property type="entry name" value="HTH-TYPE TRANSCRIPTIONAL REGULATOR PKSA"/>
    <property type="match status" value="1"/>
</dbReference>
<feature type="DNA-binding region" description="H-T-H motif" evidence="3">
    <location>
        <begin position="29"/>
        <end position="48"/>
    </location>
</feature>
<dbReference type="InterPro" id="IPR001647">
    <property type="entry name" value="HTH_TetR"/>
</dbReference>
<protein>
    <submittedName>
        <fullName evidence="6">Transcriptional regulator, TetR family</fullName>
    </submittedName>
</protein>
<dbReference type="InterPro" id="IPR036271">
    <property type="entry name" value="Tet_transcr_reg_TetR-rel_C_sf"/>
</dbReference>
<dbReference type="KEGG" id="cyc:PCC7424_5568"/>
<dbReference type="RefSeq" id="WP_012599342.1">
    <property type="nucleotide sequence ID" value="NC_011730.1"/>
</dbReference>
<evidence type="ECO:0000256" key="2">
    <source>
        <dbReference type="ARBA" id="ARBA00023172"/>
    </source>
</evidence>
<name>B7KMW0_GLOC7</name>
<dbReference type="Pfam" id="PF00440">
    <property type="entry name" value="TetR_N"/>
    <property type="match status" value="1"/>
</dbReference>
<dbReference type="GO" id="GO:0003700">
    <property type="term" value="F:DNA-binding transcription factor activity"/>
    <property type="evidence" value="ECO:0007669"/>
    <property type="project" value="TreeGrafter"/>
</dbReference>
<keyword evidence="7" id="KW-1185">Reference proteome</keyword>
<reference evidence="7" key="1">
    <citation type="journal article" date="2011" name="MBio">
        <title>Novel metabolic attributes of the genus Cyanothece, comprising a group of unicellular nitrogen-fixing Cyanobacteria.</title>
        <authorList>
            <person name="Bandyopadhyay A."/>
            <person name="Elvitigala T."/>
            <person name="Welsh E."/>
            <person name="Stockel J."/>
            <person name="Liberton M."/>
            <person name="Min H."/>
            <person name="Sherman L.A."/>
            <person name="Pakrasi H.B."/>
        </authorList>
    </citation>
    <scope>NUCLEOTIDE SEQUENCE [LARGE SCALE GENOMIC DNA]</scope>
    <source>
        <strain evidence="7">PCC 7424</strain>
        <plasmid evidence="7">pP742403</plasmid>
    </source>
</reference>
<dbReference type="GO" id="GO:0000976">
    <property type="term" value="F:transcription cis-regulatory region binding"/>
    <property type="evidence" value="ECO:0007669"/>
    <property type="project" value="TreeGrafter"/>
</dbReference>
<evidence type="ECO:0000256" key="3">
    <source>
        <dbReference type="PROSITE-ProRule" id="PRU00335"/>
    </source>
</evidence>
<feature type="compositionally biased region" description="Polar residues" evidence="4">
    <location>
        <begin position="202"/>
        <end position="213"/>
    </location>
</feature>
<dbReference type="Gene3D" id="1.10.443.10">
    <property type="entry name" value="Intergrase catalytic core"/>
    <property type="match status" value="1"/>
</dbReference>
<accession>B7KMW0</accession>
<dbReference type="Proteomes" id="UP000002384">
    <property type="component" value="Plasmid pP742403"/>
</dbReference>
<dbReference type="InterPro" id="IPR009057">
    <property type="entry name" value="Homeodomain-like_sf"/>
</dbReference>
<feature type="domain" description="HTH tetR-type" evidence="5">
    <location>
        <begin position="6"/>
        <end position="66"/>
    </location>
</feature>
<evidence type="ECO:0000259" key="5">
    <source>
        <dbReference type="PROSITE" id="PS50977"/>
    </source>
</evidence>
<dbReference type="OrthoDB" id="277085at2"/>
<evidence type="ECO:0000256" key="1">
    <source>
        <dbReference type="ARBA" id="ARBA00023125"/>
    </source>
</evidence>
<dbReference type="PANTHER" id="PTHR30055">
    <property type="entry name" value="HTH-TYPE TRANSCRIPTIONAL REGULATOR RUTR"/>
    <property type="match status" value="1"/>
</dbReference>
<sequence>MPSQQNLTRQRLINAALELFASQGVTQTTTKQIAELAQVNEITLFRHFGNKHGLLLAVIEETAVFNNLGRALVGQADQTSDIYQVLKDYATACLIALEKVPEVVRSVVGESGQYPAENREALGRGFTQANRYVAQYFEAAITRGQLHPNLRAEKLASLLNGMLLGYAVIEFTSEFHELWQDREDFLENLVTLFLHGAVSQVSESTSDSPNQLKPESVTAETAPEDVADLPAHLVHLLLQRAKKQGLQEYALVYLLFAAGLSPAEMVRLNRAHYINDPQGNYLQVTQGLVRQVPVNQWILGKRYGTSKRNPLTQWLKSRKDNEKALFINQTEVRMSETELLQRWLSIAEGLLTPQGELPTIEQAQQTWCVEMLTRGMTLEQLQLLTGWDLLRLKPYAHRAKELAALKQAQSLDRP</sequence>
<dbReference type="InterPro" id="IPR039536">
    <property type="entry name" value="TetR_C_Proteobacteria"/>
</dbReference>
<dbReference type="InterPro" id="IPR011010">
    <property type="entry name" value="DNA_brk_join_enz"/>
</dbReference>
<dbReference type="GO" id="GO:0015074">
    <property type="term" value="P:DNA integration"/>
    <property type="evidence" value="ECO:0007669"/>
    <property type="project" value="InterPro"/>
</dbReference>
<dbReference type="Pfam" id="PF14246">
    <property type="entry name" value="TetR_C_7"/>
    <property type="match status" value="1"/>
</dbReference>
<dbReference type="EMBL" id="CP001294">
    <property type="protein sequence ID" value="ACK74132.1"/>
    <property type="molecule type" value="Genomic_DNA"/>
</dbReference>
<dbReference type="SUPFAM" id="SSF48498">
    <property type="entry name" value="Tetracyclin repressor-like, C-terminal domain"/>
    <property type="match status" value="1"/>
</dbReference>
<evidence type="ECO:0000313" key="6">
    <source>
        <dbReference type="EMBL" id="ACK74132.1"/>
    </source>
</evidence>
<keyword evidence="6" id="KW-0614">Plasmid</keyword>
<feature type="region of interest" description="Disordered" evidence="4">
    <location>
        <begin position="202"/>
        <end position="221"/>
    </location>
</feature>
<proteinExistence type="predicted"/>
<geneLocation type="plasmid" evidence="6 7">
    <name>pP742403</name>
</geneLocation>
<keyword evidence="1 3" id="KW-0238">DNA-binding</keyword>
<dbReference type="PRINTS" id="PR00455">
    <property type="entry name" value="HTHTETR"/>
</dbReference>
<organism evidence="6 7">
    <name type="scientific">Gloeothece citriformis (strain PCC 7424)</name>
    <name type="common">Cyanothece sp. (strain PCC 7424)</name>
    <dbReference type="NCBI Taxonomy" id="65393"/>
    <lineage>
        <taxon>Bacteria</taxon>
        <taxon>Bacillati</taxon>
        <taxon>Cyanobacteriota</taxon>
        <taxon>Cyanophyceae</taxon>
        <taxon>Oscillatoriophycideae</taxon>
        <taxon>Chroococcales</taxon>
        <taxon>Aphanothecaceae</taxon>
        <taxon>Gloeothece</taxon>
        <taxon>Gloeothece citriformis</taxon>
    </lineage>
</organism>
<dbReference type="AlphaFoldDB" id="B7KMW0"/>
<dbReference type="PROSITE" id="PS50977">
    <property type="entry name" value="HTH_TETR_2"/>
    <property type="match status" value="1"/>
</dbReference>
<keyword evidence="2" id="KW-0233">DNA recombination</keyword>